<keyword evidence="2" id="KW-1185">Reference proteome</keyword>
<gene>
    <name evidence="1" type="ORF">Pan189_02830</name>
</gene>
<dbReference type="Proteomes" id="UP000317318">
    <property type="component" value="Chromosome"/>
</dbReference>
<reference evidence="1 2" key="1">
    <citation type="submission" date="2019-02" db="EMBL/GenBank/DDBJ databases">
        <title>Deep-cultivation of Planctomycetes and their phenomic and genomic characterization uncovers novel biology.</title>
        <authorList>
            <person name="Wiegand S."/>
            <person name="Jogler M."/>
            <person name="Boedeker C."/>
            <person name="Pinto D."/>
            <person name="Vollmers J."/>
            <person name="Rivas-Marin E."/>
            <person name="Kohn T."/>
            <person name="Peeters S.H."/>
            <person name="Heuer A."/>
            <person name="Rast P."/>
            <person name="Oberbeckmann S."/>
            <person name="Bunk B."/>
            <person name="Jeske O."/>
            <person name="Meyerdierks A."/>
            <person name="Storesund J.E."/>
            <person name="Kallscheuer N."/>
            <person name="Luecker S."/>
            <person name="Lage O.M."/>
            <person name="Pohl T."/>
            <person name="Merkel B.J."/>
            <person name="Hornburger P."/>
            <person name="Mueller R.-W."/>
            <person name="Bruemmer F."/>
            <person name="Labrenz M."/>
            <person name="Spormann A.M."/>
            <person name="Op den Camp H."/>
            <person name="Overmann J."/>
            <person name="Amann R."/>
            <person name="Jetten M.S.M."/>
            <person name="Mascher T."/>
            <person name="Medema M.H."/>
            <person name="Devos D.P."/>
            <person name="Kaster A.-K."/>
            <person name="Ovreas L."/>
            <person name="Rohde M."/>
            <person name="Galperin M.Y."/>
            <person name="Jogler C."/>
        </authorList>
    </citation>
    <scope>NUCLEOTIDE SEQUENCE [LARGE SCALE GENOMIC DNA]</scope>
    <source>
        <strain evidence="1 2">Pan189</strain>
    </source>
</reference>
<evidence type="ECO:0000313" key="2">
    <source>
        <dbReference type="Proteomes" id="UP000317318"/>
    </source>
</evidence>
<dbReference type="KEGG" id="svp:Pan189_02830"/>
<name>A0A517QWI2_9PLAN</name>
<accession>A0A517QWI2</accession>
<dbReference type="EMBL" id="CP036268">
    <property type="protein sequence ID" value="QDT35930.1"/>
    <property type="molecule type" value="Genomic_DNA"/>
</dbReference>
<sequence>MNYDVSLWYSDRLLTAAEAEDVFGRLIEGDPTAAPGFPGVAAFFRELTSRYPPLEDCPAEAIGDYPWAAGPTANARLVSVSIRFAHLEEIYPALIELAAKHDLVMFDPQIPDVIDPPRLAAMPRSRLIINDERAISNATDEQIAEALGSMKNDPDSFVIYELRDGTYFQAAIVKSNQYVVEYQVDNLDNHFQAFTTDLATLTTAFQEYARDDPAWRERYDWQKLEL</sequence>
<organism evidence="1 2">
    <name type="scientific">Stratiformator vulcanicus</name>
    <dbReference type="NCBI Taxonomy" id="2527980"/>
    <lineage>
        <taxon>Bacteria</taxon>
        <taxon>Pseudomonadati</taxon>
        <taxon>Planctomycetota</taxon>
        <taxon>Planctomycetia</taxon>
        <taxon>Planctomycetales</taxon>
        <taxon>Planctomycetaceae</taxon>
        <taxon>Stratiformator</taxon>
    </lineage>
</organism>
<dbReference type="RefSeq" id="WP_145362185.1">
    <property type="nucleotide sequence ID" value="NZ_CP036268.1"/>
</dbReference>
<protein>
    <submittedName>
        <fullName evidence="1">Uncharacterized protein</fullName>
    </submittedName>
</protein>
<dbReference type="AlphaFoldDB" id="A0A517QWI2"/>
<evidence type="ECO:0000313" key="1">
    <source>
        <dbReference type="EMBL" id="QDT35930.1"/>
    </source>
</evidence>
<dbReference type="OrthoDB" id="3390084at2"/>
<proteinExistence type="predicted"/>